<evidence type="ECO:0000313" key="7">
    <source>
        <dbReference type="EMBL" id="MCF2652357.1"/>
    </source>
</evidence>
<dbReference type="Pfam" id="PF07690">
    <property type="entry name" value="MFS_1"/>
    <property type="match status" value="1"/>
</dbReference>
<evidence type="ECO:0000256" key="5">
    <source>
        <dbReference type="ARBA" id="ARBA00023136"/>
    </source>
</evidence>
<dbReference type="Gene3D" id="1.20.1250.20">
    <property type="entry name" value="MFS general substrate transporter like domains"/>
    <property type="match status" value="1"/>
</dbReference>
<feature type="transmembrane region" description="Helical" evidence="6">
    <location>
        <begin position="85"/>
        <end position="113"/>
    </location>
</feature>
<evidence type="ECO:0000256" key="1">
    <source>
        <dbReference type="ARBA" id="ARBA00004651"/>
    </source>
</evidence>
<evidence type="ECO:0000313" key="8">
    <source>
        <dbReference type="Proteomes" id="UP001299220"/>
    </source>
</evidence>
<dbReference type="EMBL" id="JAFBIT010000002">
    <property type="protein sequence ID" value="MCF2652357.1"/>
    <property type="molecule type" value="Genomic_DNA"/>
</dbReference>
<name>A0ABS9CMG8_9FIRM</name>
<evidence type="ECO:0000256" key="6">
    <source>
        <dbReference type="SAM" id="Phobius"/>
    </source>
</evidence>
<organism evidence="7 8">
    <name type="scientific">Anaeromassilibacillus senegalensis</name>
    <dbReference type="NCBI Taxonomy" id="1673717"/>
    <lineage>
        <taxon>Bacteria</taxon>
        <taxon>Bacillati</taxon>
        <taxon>Bacillota</taxon>
        <taxon>Clostridia</taxon>
        <taxon>Eubacteriales</taxon>
        <taxon>Acutalibacteraceae</taxon>
        <taxon>Anaeromassilibacillus</taxon>
    </lineage>
</organism>
<sequence length="440" mass="47314">MKTNFKSKFQTLKPLRPFLLLWSTQSLSALGSGMTSFALVIWAFEQSGSALSTSLLSIASYAPYVLLSIFAGALSDRWNKKATMLVCDTLAACTTAAVLVLLLTGNLAVWHLYLLNALNGLMNTVQQPASEVASTLLIPPEHLQRTSGLRSFSNSLNSILTPILATALLAFGSIHTVLLVDLVTFATAFCTLLFGIHIPESAAESRQRESVLTSAKSGLHYLSENRGILDLILFLSTINFTASIYNAALPAMVLSVPNGGEMALGAVNTCAGLAMLVGSLIVSLLPAPKSRVRVICNALLLSMSTENFILALGHSLPLWCIGAVLGWLPIPLMSANLDVLFRTHIPVEMQGRVYSARNTLQFFTIPLGYFTGGFLVDYIFEPLMAAQESGSLLTVLFGTGKGSGAAFLFLIIGFVGVLPCLIFRRDRHILNLEKTKSIVP</sequence>
<comment type="caution">
    <text evidence="7">The sequence shown here is derived from an EMBL/GenBank/DDBJ whole genome shotgun (WGS) entry which is preliminary data.</text>
</comment>
<keyword evidence="5 6" id="KW-0472">Membrane</keyword>
<comment type="subcellular location">
    <subcellularLocation>
        <location evidence="1">Cell membrane</location>
        <topology evidence="1">Multi-pass membrane protein</topology>
    </subcellularLocation>
</comment>
<accession>A0ABS9CMG8</accession>
<gene>
    <name evidence="7" type="ORF">JQM67_07065</name>
</gene>
<feature type="transmembrane region" description="Helical" evidence="6">
    <location>
        <begin position="231"/>
        <end position="256"/>
    </location>
</feature>
<dbReference type="InterPro" id="IPR036259">
    <property type="entry name" value="MFS_trans_sf"/>
</dbReference>
<feature type="transmembrane region" description="Helical" evidence="6">
    <location>
        <begin position="262"/>
        <end position="285"/>
    </location>
</feature>
<feature type="transmembrane region" description="Helical" evidence="6">
    <location>
        <begin position="316"/>
        <end position="341"/>
    </location>
</feature>
<keyword evidence="3 6" id="KW-0812">Transmembrane</keyword>
<dbReference type="PANTHER" id="PTHR23513:SF6">
    <property type="entry name" value="MAJOR FACILITATOR SUPERFAMILY ASSOCIATED DOMAIN-CONTAINING PROTEIN"/>
    <property type="match status" value="1"/>
</dbReference>
<feature type="transmembrane region" description="Helical" evidence="6">
    <location>
        <begin position="362"/>
        <end position="380"/>
    </location>
</feature>
<proteinExistence type="predicted"/>
<keyword evidence="2" id="KW-1003">Cell membrane</keyword>
<dbReference type="RefSeq" id="WP_235323413.1">
    <property type="nucleotide sequence ID" value="NZ_JAFBIT010000002.1"/>
</dbReference>
<dbReference type="CDD" id="cd06173">
    <property type="entry name" value="MFS_MefA_like"/>
    <property type="match status" value="1"/>
</dbReference>
<feature type="transmembrane region" description="Helical" evidence="6">
    <location>
        <begin position="50"/>
        <end position="73"/>
    </location>
</feature>
<keyword evidence="4 6" id="KW-1133">Transmembrane helix</keyword>
<dbReference type="Proteomes" id="UP001299220">
    <property type="component" value="Unassembled WGS sequence"/>
</dbReference>
<reference evidence="7 8" key="1">
    <citation type="submission" date="2020-12" db="EMBL/GenBank/DDBJ databases">
        <title>Whole genome sequences of gut porcine anaerobes.</title>
        <authorList>
            <person name="Kubasova T."/>
            <person name="Jahodarova E."/>
            <person name="Rychlik I."/>
        </authorList>
    </citation>
    <scope>NUCLEOTIDE SEQUENCE [LARGE SCALE GENOMIC DNA]</scope>
    <source>
        <strain evidence="7 8">An867</strain>
    </source>
</reference>
<feature type="transmembrane region" description="Helical" evidence="6">
    <location>
        <begin position="163"/>
        <end position="196"/>
    </location>
</feature>
<dbReference type="InterPro" id="IPR011701">
    <property type="entry name" value="MFS"/>
</dbReference>
<feature type="transmembrane region" description="Helical" evidence="6">
    <location>
        <begin position="400"/>
        <end position="423"/>
    </location>
</feature>
<feature type="transmembrane region" description="Helical" evidence="6">
    <location>
        <begin position="20"/>
        <end position="44"/>
    </location>
</feature>
<protein>
    <submittedName>
        <fullName evidence="7">MFS transporter</fullName>
    </submittedName>
</protein>
<evidence type="ECO:0000256" key="4">
    <source>
        <dbReference type="ARBA" id="ARBA00022989"/>
    </source>
</evidence>
<keyword evidence="8" id="KW-1185">Reference proteome</keyword>
<evidence type="ECO:0000256" key="2">
    <source>
        <dbReference type="ARBA" id="ARBA00022475"/>
    </source>
</evidence>
<evidence type="ECO:0000256" key="3">
    <source>
        <dbReference type="ARBA" id="ARBA00022692"/>
    </source>
</evidence>
<feature type="transmembrane region" description="Helical" evidence="6">
    <location>
        <begin position="292"/>
        <end position="310"/>
    </location>
</feature>
<dbReference type="SUPFAM" id="SSF103473">
    <property type="entry name" value="MFS general substrate transporter"/>
    <property type="match status" value="1"/>
</dbReference>
<dbReference type="PANTHER" id="PTHR23513">
    <property type="entry name" value="INTEGRAL MEMBRANE EFFLUX PROTEIN-RELATED"/>
    <property type="match status" value="1"/>
</dbReference>